<evidence type="ECO:0000256" key="1">
    <source>
        <dbReference type="SAM" id="MobiDB-lite"/>
    </source>
</evidence>
<feature type="compositionally biased region" description="Polar residues" evidence="1">
    <location>
        <begin position="1"/>
        <end position="10"/>
    </location>
</feature>
<feature type="compositionally biased region" description="Low complexity" evidence="1">
    <location>
        <begin position="702"/>
        <end position="717"/>
    </location>
</feature>
<evidence type="ECO:0000313" key="3">
    <source>
        <dbReference type="EMBL" id="SPC75809.1"/>
    </source>
</evidence>
<dbReference type="InterPro" id="IPR044824">
    <property type="entry name" value="MAIN-like"/>
</dbReference>
<feature type="region of interest" description="Disordered" evidence="1">
    <location>
        <begin position="588"/>
        <end position="633"/>
    </location>
</feature>
<reference evidence="3" key="1">
    <citation type="submission" date="2018-02" db="EMBL/GenBank/DDBJ databases">
        <authorList>
            <person name="Cohen D.B."/>
            <person name="Kent A.D."/>
        </authorList>
    </citation>
    <scope>NUCLEOTIDE SEQUENCE</scope>
</reference>
<feature type="domain" description="Aminotransferase-like plant mobile" evidence="2">
    <location>
        <begin position="133"/>
        <end position="483"/>
    </location>
</feature>
<feature type="region of interest" description="Disordered" evidence="1">
    <location>
        <begin position="654"/>
        <end position="768"/>
    </location>
</feature>
<dbReference type="PANTHER" id="PTHR46033:SF80">
    <property type="entry name" value="PROTEIN MAIN-LIKE 2-LIKE"/>
    <property type="match status" value="1"/>
</dbReference>
<dbReference type="AlphaFoldDB" id="A0A2N9EMK0"/>
<dbReference type="EMBL" id="OIVN01000181">
    <property type="protein sequence ID" value="SPC75809.1"/>
    <property type="molecule type" value="Genomic_DNA"/>
</dbReference>
<evidence type="ECO:0000259" key="2">
    <source>
        <dbReference type="Pfam" id="PF10536"/>
    </source>
</evidence>
<organism evidence="3">
    <name type="scientific">Fagus sylvatica</name>
    <name type="common">Beechnut</name>
    <dbReference type="NCBI Taxonomy" id="28930"/>
    <lineage>
        <taxon>Eukaryota</taxon>
        <taxon>Viridiplantae</taxon>
        <taxon>Streptophyta</taxon>
        <taxon>Embryophyta</taxon>
        <taxon>Tracheophyta</taxon>
        <taxon>Spermatophyta</taxon>
        <taxon>Magnoliopsida</taxon>
        <taxon>eudicotyledons</taxon>
        <taxon>Gunneridae</taxon>
        <taxon>Pentapetalae</taxon>
        <taxon>rosids</taxon>
        <taxon>fabids</taxon>
        <taxon>Fagales</taxon>
        <taxon>Fagaceae</taxon>
        <taxon>Fagus</taxon>
    </lineage>
</organism>
<feature type="compositionally biased region" description="Basic and acidic residues" evidence="1">
    <location>
        <begin position="588"/>
        <end position="606"/>
    </location>
</feature>
<dbReference type="GO" id="GO:0010073">
    <property type="term" value="P:meristem maintenance"/>
    <property type="evidence" value="ECO:0007669"/>
    <property type="project" value="InterPro"/>
</dbReference>
<dbReference type="InterPro" id="IPR019557">
    <property type="entry name" value="AminoTfrase-like_pln_mobile"/>
</dbReference>
<protein>
    <recommendedName>
        <fullName evidence="2">Aminotransferase-like plant mobile domain-containing protein</fullName>
    </recommendedName>
</protein>
<dbReference type="Pfam" id="PF10536">
    <property type="entry name" value="PMD"/>
    <property type="match status" value="1"/>
</dbReference>
<gene>
    <name evidence="3" type="ORF">FSB_LOCUS3691</name>
</gene>
<feature type="compositionally biased region" description="Basic residues" evidence="1">
    <location>
        <begin position="616"/>
        <end position="630"/>
    </location>
</feature>
<feature type="region of interest" description="Disordered" evidence="1">
    <location>
        <begin position="1"/>
        <end position="51"/>
    </location>
</feature>
<dbReference type="PANTHER" id="PTHR46033">
    <property type="entry name" value="PROTEIN MAIN-LIKE 2"/>
    <property type="match status" value="1"/>
</dbReference>
<sequence>MASSSSNPSTGPAMASGGDPQNPMADAEATAVGAINGGSIDPSRFSPVPEDDRESFVFPLLDPWYDNGGNFPYVPREISPPPSDWEWMLKVPIDFEFPCSASADWLHWVADEFLDADFCNLLEQAGVAETILLSQSCNMYRDTEMLRQILRRWCASTHTFFFSWGEFTITLEDVKNHWMLPVLGDMDPSVIEMSEKEIEVEQALKDRSNTRINAWSLYFAKGTDNAICHAAFVAYWLCQCTFGEAPYYSMKPIYFRLAVKISFGHCFPLAAMFLGHLYLQLDSICFDEICSGSCHFITTCLNSSALQTFLWEHSLNYQEVGNDNSQIREKFRNMSRHILSRYPDLRVNLPLVYRWVGLRVKDLDLVPSFDFEECVVWRPYSYRYTGFSCHSVLYWFSDIASQSFELLPGDTKSLTYLSAVNPSWLPTWSSKGVEYTHYCANRVCRQFGLDQGVPSSPNETLPRVPSVAPFLRDRAFGYWSQSISRMVIPCGGRLGICTVVMQEYWLRVAVAMADYIGQGRGTKIPLPDHHAYPVETTTLSPPTQTALSYADRQNLGFAEWDAPRGGWILYSTKFPPSWKESVKVVEEQQKLDSKSGKGSKRIDSSKGDSTPAVMKQKSKSAAKTPLRRPKVAMDMSIIPPSELAGRSLVALGTSKKSTAGSSKTRKKLDAGSPEGSAVDPSIPAKEVAASAVQEKSTPPPSAASASSPEGESVVGSAIPAEEGSAIPVEEGSAVPVLPGTMYNRTRSKRKAAVEQAKSKTKRKVGDEAKGSDWTPIVIEVEVSDDDDVVDTGVEMTEVNEDVVERQEMVLETTDEVIPKDTPVDGSDFGGTMADETLGVTVSDEAILAMAGEAVHETTLIMAEGALDEIHVSTADVVDVDKAYEIVPLVTDEAFTEETTSDEPQPLQIIPFADQRDEPPVISLVKFLNHPLARMNSIIEGVSLFGTVPCFEKVLREESLPVVIDEHSLLEVPIDSHVPALEGTSAQDVKSDGMARHRSGKAPVYVEKESVAHVLSAATSSSQTQSAVETVTPGEVTAFFERFEERAPNPYPDWHFWRFEGPLVAYGAFWVYQDAVPLLQRLSAKFGDFTANFKFGVEFGGPMLSLLGSVLADMERTSFKTLTESQILSWRSVVQDLTAVGFDLDFLLEHLRKIGRELMSAVAASPEVAEVASPIDGLFD</sequence>
<accession>A0A2N9EMK0</accession>
<proteinExistence type="predicted"/>
<name>A0A2N9EMK0_FAGSY</name>